<dbReference type="PANTHER" id="PTHR36304:SF4">
    <property type="entry name" value="DUF4388 DOMAIN-CONTAINING PROTEIN"/>
    <property type="match status" value="1"/>
</dbReference>
<sequence>FLDVYDKITAGKGSFTETKKTSGNFENISPMDLVQVLSISNKTCLFEMFGNDYLGKIYFEKGSVVHAECQKDKGLDAFYKLMEVEEGEFNIVDIPAESIPAKTIGKSTNQLLLDAAFLIDTKRNLKNKNH</sequence>
<name>A0A2J6WMT0_9BACT</name>
<dbReference type="EMBL" id="PNIN01000036">
    <property type="protein sequence ID" value="PMP71704.1"/>
    <property type="molecule type" value="Genomic_DNA"/>
</dbReference>
<evidence type="ECO:0000313" key="2">
    <source>
        <dbReference type="EMBL" id="PMP71704.1"/>
    </source>
</evidence>
<evidence type="ECO:0000313" key="3">
    <source>
        <dbReference type="Proteomes" id="UP000242881"/>
    </source>
</evidence>
<protein>
    <recommendedName>
        <fullName evidence="1">PatA-like N-terminal domain-containing protein</fullName>
    </recommendedName>
</protein>
<organism evidence="2 3">
    <name type="scientific">Calditerrivibrio nitroreducens</name>
    <dbReference type="NCBI Taxonomy" id="477976"/>
    <lineage>
        <taxon>Bacteria</taxon>
        <taxon>Pseudomonadati</taxon>
        <taxon>Deferribacterota</taxon>
        <taxon>Deferribacteres</taxon>
        <taxon>Deferribacterales</taxon>
        <taxon>Calditerrivibrionaceae</taxon>
    </lineage>
</organism>
<dbReference type="AlphaFoldDB" id="A0A2J6WMT0"/>
<proteinExistence type="predicted"/>
<dbReference type="Proteomes" id="UP000242881">
    <property type="component" value="Unassembled WGS sequence"/>
</dbReference>
<feature type="non-terminal residue" evidence="2">
    <location>
        <position position="1"/>
    </location>
</feature>
<feature type="domain" description="PatA-like N-terminal" evidence="1">
    <location>
        <begin position="22"/>
        <end position="122"/>
    </location>
</feature>
<comment type="caution">
    <text evidence="2">The sequence shown here is derived from an EMBL/GenBank/DDBJ whole genome shotgun (WGS) entry which is preliminary data.</text>
</comment>
<reference evidence="2 3" key="1">
    <citation type="submission" date="2018-01" db="EMBL/GenBank/DDBJ databases">
        <title>Metagenomic assembled genomes from two thermal pools in the Uzon Caldera, Kamchatka, Russia.</title>
        <authorList>
            <person name="Wilkins L."/>
            <person name="Ettinger C."/>
        </authorList>
    </citation>
    <scope>NUCLEOTIDE SEQUENCE [LARGE SCALE GENOMIC DNA]</scope>
    <source>
        <strain evidence="2">ZAV-05</strain>
    </source>
</reference>
<evidence type="ECO:0000259" key="1">
    <source>
        <dbReference type="Pfam" id="PF14332"/>
    </source>
</evidence>
<dbReference type="PANTHER" id="PTHR36304">
    <property type="entry name" value="DOMAIN GTPASE-ACTIVATING PROTEIN, PUTATIVE-RELATED-RELATED"/>
    <property type="match status" value="1"/>
</dbReference>
<dbReference type="Pfam" id="PF14332">
    <property type="entry name" value="DUF4388"/>
    <property type="match status" value="1"/>
</dbReference>
<dbReference type="InterPro" id="IPR025497">
    <property type="entry name" value="PatA-like_N"/>
</dbReference>
<gene>
    <name evidence="2" type="ORF">C0187_03295</name>
</gene>
<accession>A0A2J6WMT0</accession>